<keyword evidence="2 5" id="KW-0808">Transferase</keyword>
<name>A0A0Q9YPV6_9GAMM</name>
<dbReference type="EMBL" id="LKAJ02000001">
    <property type="protein sequence ID" value="MCS5711828.1"/>
    <property type="molecule type" value="Genomic_DNA"/>
</dbReference>
<dbReference type="OrthoDB" id="1402717at2"/>
<evidence type="ECO:0000256" key="5">
    <source>
        <dbReference type="RuleBase" id="RU003557"/>
    </source>
</evidence>
<dbReference type="InterPro" id="IPR020617">
    <property type="entry name" value="Thiolase_C"/>
</dbReference>
<dbReference type="InterPro" id="IPR002155">
    <property type="entry name" value="Thiolase"/>
</dbReference>
<dbReference type="EC" id="2.3.1.9" evidence="9"/>
<feature type="domain" description="Thiolase C-terminal" evidence="7">
    <location>
        <begin position="294"/>
        <end position="432"/>
    </location>
</feature>
<evidence type="ECO:0000256" key="1">
    <source>
        <dbReference type="ARBA" id="ARBA00010982"/>
    </source>
</evidence>
<dbReference type="GO" id="GO:0033812">
    <property type="term" value="F:3-oxoadipyl-CoA thiolase activity"/>
    <property type="evidence" value="ECO:0007669"/>
    <property type="project" value="UniProtKB-EC"/>
</dbReference>
<feature type="active site" description="Proton acceptor" evidence="4">
    <location>
        <position position="389"/>
    </location>
</feature>
<evidence type="ECO:0000313" key="8">
    <source>
        <dbReference type="EMBL" id="KRG22812.1"/>
    </source>
</evidence>
<dbReference type="PATRIC" id="fig|1590043.3.peg.354"/>
<gene>
    <name evidence="8" type="primary">pcaF</name>
    <name evidence="8" type="ORF">HT99x_00353</name>
    <name evidence="9" type="ORF">HT99x_010330</name>
</gene>
<dbReference type="EC" id="2.3.1.174" evidence="8"/>
<dbReference type="PROSITE" id="PS00737">
    <property type="entry name" value="THIOLASE_2"/>
    <property type="match status" value="1"/>
</dbReference>
<dbReference type="Pfam" id="PF02803">
    <property type="entry name" value="Thiolase_C"/>
    <property type="match status" value="1"/>
</dbReference>
<evidence type="ECO:0000313" key="9">
    <source>
        <dbReference type="EMBL" id="MCS5711828.1"/>
    </source>
</evidence>
<evidence type="ECO:0000259" key="7">
    <source>
        <dbReference type="Pfam" id="PF02803"/>
    </source>
</evidence>
<dbReference type="AlphaFoldDB" id="A0A0Q9YPV6"/>
<feature type="active site" description="Proton acceptor" evidence="4">
    <location>
        <position position="419"/>
    </location>
</feature>
<evidence type="ECO:0000256" key="4">
    <source>
        <dbReference type="PIRSR" id="PIRSR000429-1"/>
    </source>
</evidence>
<dbReference type="NCBIfam" id="TIGR01930">
    <property type="entry name" value="AcCoA-C-Actrans"/>
    <property type="match status" value="1"/>
</dbReference>
<feature type="active site" description="Acyl-thioester intermediate" evidence="4">
    <location>
        <position position="97"/>
    </location>
</feature>
<dbReference type="PIRSF" id="PIRSF000429">
    <property type="entry name" value="Ac-CoA_Ac_transf"/>
    <property type="match status" value="1"/>
</dbReference>
<evidence type="ECO:0000313" key="10">
    <source>
        <dbReference type="Proteomes" id="UP000051497"/>
    </source>
</evidence>
<reference evidence="9" key="2">
    <citation type="journal article" date="2016" name="Genome Announc.">
        <title>Draft Genome Sequences of Two Novel Amoeba-Resistant Intranuclear Bacteria, 'Candidatus Berkiella cookevillensis' and 'Candidatus Berkiella aquae'.</title>
        <authorList>
            <person name="Mehari Y.T."/>
            <person name="Arivett B.A."/>
            <person name="Farone A.L."/>
            <person name="Gunderson J.H."/>
            <person name="Farone M.B."/>
        </authorList>
    </citation>
    <scope>NUCLEOTIDE SEQUENCE</scope>
    <source>
        <strain evidence="9">HT99</strain>
    </source>
</reference>
<evidence type="ECO:0000259" key="6">
    <source>
        <dbReference type="Pfam" id="PF00108"/>
    </source>
</evidence>
<dbReference type="Gene3D" id="3.40.47.10">
    <property type="match status" value="1"/>
</dbReference>
<dbReference type="Pfam" id="PF00108">
    <property type="entry name" value="Thiolase_N"/>
    <property type="match status" value="1"/>
</dbReference>
<evidence type="ECO:0000256" key="3">
    <source>
        <dbReference type="ARBA" id="ARBA00023315"/>
    </source>
</evidence>
<dbReference type="RefSeq" id="WP_075064989.1">
    <property type="nucleotide sequence ID" value="NZ_LKAJ02000001.1"/>
</dbReference>
<feature type="domain" description="Thiolase N-terminal" evidence="6">
    <location>
        <begin position="13"/>
        <end position="286"/>
    </location>
</feature>
<evidence type="ECO:0000256" key="2">
    <source>
        <dbReference type="ARBA" id="ARBA00022679"/>
    </source>
</evidence>
<dbReference type="EMBL" id="LKAJ01000001">
    <property type="protein sequence ID" value="KRG22812.1"/>
    <property type="molecule type" value="Genomic_DNA"/>
</dbReference>
<dbReference type="InterPro" id="IPR016039">
    <property type="entry name" value="Thiolase-like"/>
</dbReference>
<dbReference type="InterPro" id="IPR020610">
    <property type="entry name" value="Thiolase_AS"/>
</dbReference>
<dbReference type="PANTHER" id="PTHR18919:SF151">
    <property type="entry name" value="BLR2427 PROTEIN"/>
    <property type="match status" value="1"/>
</dbReference>
<dbReference type="NCBIfam" id="NF006030">
    <property type="entry name" value="PRK08170.1"/>
    <property type="match status" value="1"/>
</dbReference>
<dbReference type="InterPro" id="IPR020613">
    <property type="entry name" value="Thiolase_CS"/>
</dbReference>
<dbReference type="SUPFAM" id="SSF53901">
    <property type="entry name" value="Thiolase-like"/>
    <property type="match status" value="2"/>
</dbReference>
<accession>A0A0Q9YPV6</accession>
<comment type="caution">
    <text evidence="8">The sequence shown here is derived from an EMBL/GenBank/DDBJ whole genome shotgun (WGS) entry which is preliminary data.</text>
</comment>
<comment type="similarity">
    <text evidence="1 5">Belongs to the thiolase-like superfamily. Thiolase family.</text>
</comment>
<dbReference type="Proteomes" id="UP000051497">
    <property type="component" value="Unassembled WGS sequence"/>
</dbReference>
<organism evidence="8">
    <name type="scientific">Candidatus Berkiella aquae</name>
    <dbReference type="NCBI Taxonomy" id="295108"/>
    <lineage>
        <taxon>Bacteria</taxon>
        <taxon>Pseudomonadati</taxon>
        <taxon>Pseudomonadota</taxon>
        <taxon>Gammaproteobacteria</taxon>
        <taxon>Candidatus Berkiellales</taxon>
        <taxon>Candidatus Berkiellaceae</taxon>
        <taxon>Candidatus Berkiella</taxon>
    </lineage>
</organism>
<dbReference type="CDD" id="cd00751">
    <property type="entry name" value="thiolase"/>
    <property type="match status" value="1"/>
</dbReference>
<dbReference type="GO" id="GO:0003985">
    <property type="term" value="F:acetyl-CoA C-acetyltransferase activity"/>
    <property type="evidence" value="ECO:0007669"/>
    <property type="project" value="UniProtKB-EC"/>
</dbReference>
<proteinExistence type="inferred from homology"/>
<dbReference type="PANTHER" id="PTHR18919">
    <property type="entry name" value="ACETYL-COA C-ACYLTRANSFERASE"/>
    <property type="match status" value="1"/>
</dbReference>
<reference evidence="9" key="3">
    <citation type="submission" date="2021-06" db="EMBL/GenBank/DDBJ databases">
        <title>Genomic Description and Analysis of Intracellular Bacteria, Candidatus Berkiella cookevillensis and Candidatus Berkiella aquae.</title>
        <authorList>
            <person name="Kidane D.T."/>
            <person name="Mehari Y.T."/>
            <person name="Rice F.C."/>
            <person name="Arivett B.A."/>
            <person name="Farone A.L."/>
            <person name="Berk S.G."/>
            <person name="Farone M.B."/>
        </authorList>
    </citation>
    <scope>NUCLEOTIDE SEQUENCE</scope>
    <source>
        <strain evidence="9">HT99</strain>
    </source>
</reference>
<sequence length="435" mass="46155">MQNRQNTNHEKVVYVVDGTRTPFLKMKGVPGPFSAADLGVSAAKTLLARQSFAPDAFDEVIVGCAGPSEEEANIARIIALRSGCGKKMSAFTVQRNCASGLQSIDSAIKSIALGRSQLVLAGGAEAMSRAPLLYNKSMVLWLAHLSKAKSVGQKLQSFLKFRPQNLVPVIALLKGLTDPVVNMNMGQTAEEVAYLFDITRTQMDEYAMTSHKRAIAAQAEGLLGEISALYATDGTVYEQDDGVRTDSTIERLAKLKSVFDKYGSITAGNSSQISDGAAFVILASEEAVNRYHLPVLAKIVDTQFAGLDPTIMGLGPIHAMTPILQRNGLGLNDIDHMEINEAFAAQVIGCQRAWQDEKYCKESLGLSGAMGAIDMAKLNPEGGAIAIGHPVGASGARLVLHSANMLNTHKTKRALASLCIGGGQGGAILLERVGA</sequence>
<keyword evidence="10" id="KW-1185">Reference proteome</keyword>
<dbReference type="STRING" id="295108.HT99x_00353"/>
<protein>
    <submittedName>
        <fullName evidence="9">Acetyl-CoA C-acetyltransferase</fullName>
        <ecNumber evidence="9">2.3.1.9</ecNumber>
    </submittedName>
    <submittedName>
        <fullName evidence="8">Beta-ketoadipyl-CoA thiolase</fullName>
        <ecNumber evidence="8">2.3.1.174</ecNumber>
    </submittedName>
</protein>
<dbReference type="PROSITE" id="PS00099">
    <property type="entry name" value="THIOLASE_3"/>
    <property type="match status" value="1"/>
</dbReference>
<reference evidence="8" key="1">
    <citation type="submission" date="2015-09" db="EMBL/GenBank/DDBJ databases">
        <title>Draft Genome Sequences of Two Novel Amoeba-resistant Intranuclear Bacteria, Candidatus Berkiella cookevillensis and Candidatus Berkiella aquae.</title>
        <authorList>
            <person name="Mehari Y.T."/>
            <person name="Arivett B.A."/>
            <person name="Farone A.L."/>
            <person name="Gunderson J.H."/>
            <person name="Farone M.B."/>
        </authorList>
    </citation>
    <scope>NUCLEOTIDE SEQUENCE [LARGE SCALE GENOMIC DNA]</scope>
    <source>
        <strain evidence="8">HT99</strain>
    </source>
</reference>
<keyword evidence="3 5" id="KW-0012">Acyltransferase</keyword>
<dbReference type="InterPro" id="IPR020616">
    <property type="entry name" value="Thiolase_N"/>
</dbReference>